<accession>A0A1J0ADD7</accession>
<dbReference type="STRING" id="1188229.GlitD10_1625"/>
<dbReference type="AlphaFoldDB" id="A0A1J0ADD7"/>
<dbReference type="InterPro" id="IPR035919">
    <property type="entry name" value="EAL_sf"/>
</dbReference>
<name>A0A1J0ADD7_9CYAN</name>
<evidence type="ECO:0000259" key="1">
    <source>
        <dbReference type="PROSITE" id="PS50112"/>
    </source>
</evidence>
<dbReference type="InterPro" id="IPR050706">
    <property type="entry name" value="Cyclic-di-GMP_PDE-like"/>
</dbReference>
<dbReference type="SUPFAM" id="SSF55785">
    <property type="entry name" value="PYP-like sensor domain (PAS domain)"/>
    <property type="match status" value="1"/>
</dbReference>
<evidence type="ECO:0000313" key="4">
    <source>
        <dbReference type="Proteomes" id="UP000180235"/>
    </source>
</evidence>
<feature type="domain" description="PAS" evidence="1">
    <location>
        <begin position="1"/>
        <end position="66"/>
    </location>
</feature>
<dbReference type="InterPro" id="IPR001633">
    <property type="entry name" value="EAL_dom"/>
</dbReference>
<dbReference type="CDD" id="cd00130">
    <property type="entry name" value="PAS"/>
    <property type="match status" value="1"/>
</dbReference>
<dbReference type="PANTHER" id="PTHR33121">
    <property type="entry name" value="CYCLIC DI-GMP PHOSPHODIESTERASE PDEF"/>
    <property type="match status" value="1"/>
</dbReference>
<evidence type="ECO:0000259" key="2">
    <source>
        <dbReference type="PROSITE" id="PS50883"/>
    </source>
</evidence>
<dbReference type="PANTHER" id="PTHR33121:SF70">
    <property type="entry name" value="SIGNALING PROTEIN YKOW"/>
    <property type="match status" value="1"/>
</dbReference>
<protein>
    <submittedName>
        <fullName evidence="3">Diguanylate cyclase/phosphodiesterase with PAS/PAC sensor(S)</fullName>
    </submittedName>
</protein>
<dbReference type="OrthoDB" id="442691at2"/>
<dbReference type="KEGG" id="glt:GlitD10_1625"/>
<evidence type="ECO:0000313" key="3">
    <source>
        <dbReference type="EMBL" id="APB33949.1"/>
    </source>
</evidence>
<dbReference type="Gene3D" id="3.20.20.450">
    <property type="entry name" value="EAL domain"/>
    <property type="match status" value="1"/>
</dbReference>
<organism evidence="3 4">
    <name type="scientific">Gloeomargarita lithophora Alchichica-D10</name>
    <dbReference type="NCBI Taxonomy" id="1188229"/>
    <lineage>
        <taxon>Bacteria</taxon>
        <taxon>Bacillati</taxon>
        <taxon>Cyanobacteriota</taxon>
        <taxon>Cyanophyceae</taxon>
        <taxon>Gloeomargaritales</taxon>
        <taxon>Gloeomargaritaceae</taxon>
        <taxon>Gloeomargarita</taxon>
    </lineage>
</organism>
<dbReference type="Gene3D" id="3.30.450.20">
    <property type="entry name" value="PAS domain"/>
    <property type="match status" value="1"/>
</dbReference>
<dbReference type="PROSITE" id="PS50883">
    <property type="entry name" value="EAL"/>
    <property type="match status" value="1"/>
</dbReference>
<dbReference type="Proteomes" id="UP000180235">
    <property type="component" value="Chromosome"/>
</dbReference>
<dbReference type="SUPFAM" id="SSF141868">
    <property type="entry name" value="EAL domain-like"/>
    <property type="match status" value="1"/>
</dbReference>
<proteinExistence type="predicted"/>
<sequence>MLSHLTSRETVLLVNEVGVVIAARGTWRPILGQEAAEMLGQRWWDYVHPQDLVTMQAVWYQVFEQPAVAVRCEGYLRALDGQWVGVELTLVNELADPGVRAVVIMVALRQQVAHYDGETTHVQGRQYDLALALTQEEFILHYQPVVDLGTGKPVGFEALVRWQHPSWGLLAPGEFIPLAEASGLVVPLGRWVLERALRQLGRWQAQWPQMTHLQMHVNVAPVQLTDPDFVPHVFAAVQAAGLQPQQLVLEITEGVLAGALAAVHDTLSRLREFGVLVALDDFGTVILPWGDSIIWRFNISKLTVPF</sequence>
<dbReference type="Pfam" id="PF08447">
    <property type="entry name" value="PAS_3"/>
    <property type="match status" value="1"/>
</dbReference>
<feature type="domain" description="EAL" evidence="2">
    <location>
        <begin position="122"/>
        <end position="306"/>
    </location>
</feature>
<dbReference type="InterPro" id="IPR035965">
    <property type="entry name" value="PAS-like_dom_sf"/>
</dbReference>
<dbReference type="EMBL" id="CP017675">
    <property type="protein sequence ID" value="APB33949.1"/>
    <property type="molecule type" value="Genomic_DNA"/>
</dbReference>
<keyword evidence="4" id="KW-1185">Reference proteome</keyword>
<dbReference type="InterPro" id="IPR000014">
    <property type="entry name" value="PAS"/>
</dbReference>
<dbReference type="InterPro" id="IPR013655">
    <property type="entry name" value="PAS_fold_3"/>
</dbReference>
<dbReference type="PROSITE" id="PS50112">
    <property type="entry name" value="PAS"/>
    <property type="match status" value="1"/>
</dbReference>
<dbReference type="SMART" id="SM00052">
    <property type="entry name" value="EAL"/>
    <property type="match status" value="1"/>
</dbReference>
<dbReference type="GO" id="GO:0071111">
    <property type="term" value="F:cyclic-guanylate-specific phosphodiesterase activity"/>
    <property type="evidence" value="ECO:0007669"/>
    <property type="project" value="InterPro"/>
</dbReference>
<reference evidence="3 4" key="1">
    <citation type="submission" date="2016-10" db="EMBL/GenBank/DDBJ databases">
        <title>Description of Gloeomargarita lithophora gen. nov., sp. nov., a thylakoid-bearing basal-branching cyanobacterium with intracellular carbonates, and proposal for Gloeomargaritales ord. nov.</title>
        <authorList>
            <person name="Moreira D."/>
            <person name="Tavera R."/>
            <person name="Benzerara K."/>
            <person name="Skouri-Panet F."/>
            <person name="Couradeau E."/>
            <person name="Gerard E."/>
            <person name="Loussert C."/>
            <person name="Novelo E."/>
            <person name="Zivanovic Y."/>
            <person name="Lopez-Garcia P."/>
        </authorList>
    </citation>
    <scope>NUCLEOTIDE SEQUENCE [LARGE SCALE GENOMIC DNA]</scope>
    <source>
        <strain evidence="3 4">D10</strain>
    </source>
</reference>
<dbReference type="CDD" id="cd01948">
    <property type="entry name" value="EAL"/>
    <property type="match status" value="1"/>
</dbReference>
<gene>
    <name evidence="3" type="ORF">GlitD10_1625</name>
</gene>
<dbReference type="Pfam" id="PF00563">
    <property type="entry name" value="EAL"/>
    <property type="match status" value="1"/>
</dbReference>